<protein>
    <submittedName>
        <fullName evidence="1">Uncharacterized protein</fullName>
    </submittedName>
</protein>
<sequence>MLLNSPFRSTDASLPSTGSFWSKLTKKGGSGRDNDKAQQQAQMALTRTRLVTLAFGDKETITALTDLAHPQLPNTFAELEQLARDWVNPPPGAPFALRVPIEFASFQASRFITGDYIWLKAEESYQIAIMGVPGTRVEIVSDAPPPPDEPPPPPPPPVLEMDGIFNLELEKGKMVGIDVTLNSDELDMARTEDGTTVEGVFWGKLDIVHDGDVHKMEFSGTRIQNQSYNPDLLVDQRVISKLTVAAKPVTAKCNLSILAPTQQYCEVNVTFSRHWRVGMTWPPAEDVTEDKFKYFLRVHPGGALEHFETSTVVTSIYYEAVPDTSINDLASLTSPSTSFCLPFRDFVPHLTKVLGELGLTLQARTNFINSHLSSFSSHKNVAYRFMSPGRLARAIDISVTHDPCVWTRIFLMYRGIPDEEMGEWEAAGEKEALQQNWREVIGWTDASKDPQQFRVLEVSALELYL</sequence>
<comment type="caution">
    <text evidence="1">The sequence shown here is derived from an EMBL/GenBank/DDBJ whole genome shotgun (WGS) entry which is preliminary data.</text>
</comment>
<accession>A0A9Q5N2C4</accession>
<keyword evidence="2" id="KW-1185">Reference proteome</keyword>
<evidence type="ECO:0000313" key="2">
    <source>
        <dbReference type="Proteomes" id="UP000757232"/>
    </source>
</evidence>
<gene>
    <name evidence="1" type="ORF">A7U60_g6208</name>
</gene>
<dbReference type="OrthoDB" id="3335814at2759"/>
<proteinExistence type="predicted"/>
<dbReference type="AlphaFoldDB" id="A0A9Q5N2C4"/>
<organism evidence="1 2">
    <name type="scientific">Sanghuangporus baumii</name>
    <name type="common">Phellinus baumii</name>
    <dbReference type="NCBI Taxonomy" id="108892"/>
    <lineage>
        <taxon>Eukaryota</taxon>
        <taxon>Fungi</taxon>
        <taxon>Dikarya</taxon>
        <taxon>Basidiomycota</taxon>
        <taxon>Agaricomycotina</taxon>
        <taxon>Agaricomycetes</taxon>
        <taxon>Hymenochaetales</taxon>
        <taxon>Hymenochaetaceae</taxon>
        <taxon>Sanghuangporus</taxon>
    </lineage>
</organism>
<name>A0A9Q5N2C4_SANBA</name>
<evidence type="ECO:0000313" key="1">
    <source>
        <dbReference type="EMBL" id="OCB86747.1"/>
    </source>
</evidence>
<dbReference type="EMBL" id="LNZH02000199">
    <property type="protein sequence ID" value="OCB86747.1"/>
    <property type="molecule type" value="Genomic_DNA"/>
</dbReference>
<reference evidence="1" key="1">
    <citation type="submission" date="2016-06" db="EMBL/GenBank/DDBJ databases">
        <title>Draft Genome sequence of the fungus Inonotus baumii.</title>
        <authorList>
            <person name="Zhu H."/>
            <person name="Lin W."/>
        </authorList>
    </citation>
    <scope>NUCLEOTIDE SEQUENCE</scope>
    <source>
        <strain evidence="1">821</strain>
    </source>
</reference>
<dbReference type="Proteomes" id="UP000757232">
    <property type="component" value="Unassembled WGS sequence"/>
</dbReference>
<dbReference type="SUPFAM" id="SSF101447">
    <property type="entry name" value="Formin homology 2 domain (FH2 domain)"/>
    <property type="match status" value="1"/>
</dbReference>